<keyword evidence="1" id="KW-0472">Membrane</keyword>
<dbReference type="RefSeq" id="WP_307403854.1">
    <property type="nucleotide sequence ID" value="NZ_JAUSUX010000047.1"/>
</dbReference>
<dbReference type="EMBL" id="JAUSUX010000047">
    <property type="protein sequence ID" value="MDQ0287831.1"/>
    <property type="molecule type" value="Genomic_DNA"/>
</dbReference>
<evidence type="ECO:0000256" key="1">
    <source>
        <dbReference type="SAM" id="Phobius"/>
    </source>
</evidence>
<protein>
    <recommendedName>
        <fullName evidence="4">Nudix hydrolase domain-containing protein</fullName>
    </recommendedName>
</protein>
<evidence type="ECO:0008006" key="4">
    <source>
        <dbReference type="Google" id="ProtNLM"/>
    </source>
</evidence>
<evidence type="ECO:0000313" key="2">
    <source>
        <dbReference type="EMBL" id="MDQ0287831.1"/>
    </source>
</evidence>
<name>A0ABU0B531_9FIRM</name>
<evidence type="ECO:0000313" key="3">
    <source>
        <dbReference type="Proteomes" id="UP001225644"/>
    </source>
</evidence>
<keyword evidence="3" id="KW-1185">Reference proteome</keyword>
<feature type="transmembrane region" description="Helical" evidence="1">
    <location>
        <begin position="12"/>
        <end position="34"/>
    </location>
</feature>
<keyword evidence="1" id="KW-1133">Transmembrane helix</keyword>
<proteinExistence type="predicted"/>
<organism evidence="2 3">
    <name type="scientific">Desulfofundulus luciae</name>
    <dbReference type="NCBI Taxonomy" id="74702"/>
    <lineage>
        <taxon>Bacteria</taxon>
        <taxon>Bacillati</taxon>
        <taxon>Bacillota</taxon>
        <taxon>Clostridia</taxon>
        <taxon>Eubacteriales</taxon>
        <taxon>Peptococcaceae</taxon>
        <taxon>Desulfofundulus</taxon>
    </lineage>
</organism>
<accession>A0ABU0B531</accession>
<reference evidence="2 3" key="1">
    <citation type="submission" date="2023-07" db="EMBL/GenBank/DDBJ databases">
        <title>Genomic Encyclopedia of Type Strains, Phase IV (KMG-IV): sequencing the most valuable type-strain genomes for metagenomic binning, comparative biology and taxonomic classification.</title>
        <authorList>
            <person name="Goeker M."/>
        </authorList>
    </citation>
    <scope>NUCLEOTIDE SEQUENCE [LARGE SCALE GENOMIC DNA]</scope>
    <source>
        <strain evidence="2 3">DSM 12396</strain>
    </source>
</reference>
<comment type="caution">
    <text evidence="2">The sequence shown here is derived from an EMBL/GenBank/DDBJ whole genome shotgun (WGS) entry which is preliminary data.</text>
</comment>
<keyword evidence="1" id="KW-0812">Transmembrane</keyword>
<sequence>MFGEIWALLRPHIVGALIGTILTFVFEGAIKAFFRSTWRKIKRLARIFVRKRTVFGEEFMLGKQKLPWIVIDGGHGEAYDPGDLECRYVKELVELPEEVQKLRKIVVEEEQRQASASHLRAAWNGSRYYLHSFVIDREPGDERSRLKFIFGPSDYYNFLATSPVLDRPLNDALPGVTLRSKYLKDLDPWSKPVSFLAHSFGINLAVITRDEYMVFAQRSPGTFSRPGYWNVPVNEGLQRPFDNDETGAPDFFKAAARGLYEELGISLGRDYKEKPKFVSFGLDTQFYQFGLLGFIRIQLTLDELLAIRASGVKDKWEAVKVDAAKMELDKIVSFVRDHEPWAPSGLVCIFHTLIAILGKPIAVHRAFEQIGVKKITLEAPRLSA</sequence>
<dbReference type="Proteomes" id="UP001225644">
    <property type="component" value="Unassembled WGS sequence"/>
</dbReference>
<gene>
    <name evidence="2" type="ORF">J2Z49_002964</name>
</gene>